<proteinExistence type="predicted"/>
<dbReference type="AlphaFoldDB" id="A0A5B8XSU9"/>
<accession>A0A5B8XSU9</accession>
<keyword evidence="1" id="KW-0472">Membrane</keyword>
<feature type="transmembrane region" description="Helical" evidence="1">
    <location>
        <begin position="37"/>
        <end position="57"/>
    </location>
</feature>
<keyword evidence="1" id="KW-0812">Transmembrane</keyword>
<name>A0A5B8XSU9_9DELT</name>
<reference evidence="2 3" key="1">
    <citation type="submission" date="2019-08" db="EMBL/GenBank/DDBJ databases">
        <authorList>
            <person name="Liang Q."/>
        </authorList>
    </citation>
    <scope>NUCLEOTIDE SEQUENCE [LARGE SCALE GENOMIC DNA]</scope>
    <source>
        <strain evidence="2 3">V1718</strain>
    </source>
</reference>
<dbReference type="EMBL" id="CP042467">
    <property type="protein sequence ID" value="QED27948.1"/>
    <property type="molecule type" value="Genomic_DNA"/>
</dbReference>
<keyword evidence="1" id="KW-1133">Transmembrane helix</keyword>
<feature type="transmembrane region" description="Helical" evidence="1">
    <location>
        <begin position="78"/>
        <end position="98"/>
    </location>
</feature>
<feature type="transmembrane region" description="Helical" evidence="1">
    <location>
        <begin position="12"/>
        <end position="31"/>
    </location>
</feature>
<dbReference type="RefSeq" id="WP_146959944.1">
    <property type="nucleotide sequence ID" value="NZ_CP042467.1"/>
</dbReference>
<sequence length="104" mass="11930">MEKQYKQVVWRAGLSLAFFAIFLVLGVMHAFVDYAWVYYGVVVPVVLAVLILPRAVYPKGEPLPEERVYFERLNRMGIWLTYTRALYLVVALAVLFGLPKLVHG</sequence>
<evidence type="ECO:0000313" key="2">
    <source>
        <dbReference type="EMBL" id="QED27948.1"/>
    </source>
</evidence>
<dbReference type="KEGG" id="bbae:FRD01_12010"/>
<keyword evidence="3" id="KW-1185">Reference proteome</keyword>
<protein>
    <submittedName>
        <fullName evidence="2">Uncharacterized protein</fullName>
    </submittedName>
</protein>
<evidence type="ECO:0000256" key="1">
    <source>
        <dbReference type="SAM" id="Phobius"/>
    </source>
</evidence>
<organism evidence="2 3">
    <name type="scientific">Microvenator marinus</name>
    <dbReference type="NCBI Taxonomy" id="2600177"/>
    <lineage>
        <taxon>Bacteria</taxon>
        <taxon>Deltaproteobacteria</taxon>
        <taxon>Bradymonadales</taxon>
        <taxon>Microvenatoraceae</taxon>
        <taxon>Microvenator</taxon>
    </lineage>
</organism>
<dbReference type="Proteomes" id="UP000321595">
    <property type="component" value="Chromosome"/>
</dbReference>
<gene>
    <name evidence="2" type="ORF">FRD01_12010</name>
</gene>
<evidence type="ECO:0000313" key="3">
    <source>
        <dbReference type="Proteomes" id="UP000321595"/>
    </source>
</evidence>